<keyword evidence="2" id="KW-1185">Reference proteome</keyword>
<evidence type="ECO:0000313" key="2">
    <source>
        <dbReference type="Proteomes" id="UP000031433"/>
    </source>
</evidence>
<sequence>MSKVSHVRAELGRLYGEARRGEVDVQDASRLANLLGILHRVIASSDLEERLEAVEQRLKQEEPPK</sequence>
<reference evidence="1 2" key="1">
    <citation type="submission" date="2015-01" db="EMBL/GenBank/DDBJ databases">
        <title>Genome sequence of the anaerobic bacterium Geobacter soli GSS01, a dissimilatory Fe(III) reducer from soil.</title>
        <authorList>
            <person name="Yang G."/>
            <person name="Zhou S."/>
        </authorList>
    </citation>
    <scope>NUCLEOTIDE SEQUENCE [LARGE SCALE GENOMIC DNA]</scope>
    <source>
        <strain evidence="1 2">GSS01</strain>
    </source>
</reference>
<organism evidence="1 2">
    <name type="scientific">Geobacter soli</name>
    <dbReference type="NCBI Taxonomy" id="1510391"/>
    <lineage>
        <taxon>Bacteria</taxon>
        <taxon>Pseudomonadati</taxon>
        <taxon>Thermodesulfobacteriota</taxon>
        <taxon>Desulfuromonadia</taxon>
        <taxon>Geobacterales</taxon>
        <taxon>Geobacteraceae</taxon>
        <taxon>Geobacter</taxon>
    </lineage>
</organism>
<dbReference type="Proteomes" id="UP000031433">
    <property type="component" value="Unassembled WGS sequence"/>
</dbReference>
<proteinExistence type="predicted"/>
<protein>
    <submittedName>
        <fullName evidence="1">Uncharacterized protein</fullName>
    </submittedName>
</protein>
<name>A0A0C1TTK5_9BACT</name>
<accession>A0A0C1TTK5</accession>
<comment type="caution">
    <text evidence="1">The sequence shown here is derived from an EMBL/GenBank/DDBJ whole genome shotgun (WGS) entry which is preliminary data.</text>
</comment>
<evidence type="ECO:0000313" key="1">
    <source>
        <dbReference type="EMBL" id="KIE44109.1"/>
    </source>
</evidence>
<dbReference type="EMBL" id="JXBL01000001">
    <property type="protein sequence ID" value="KIE44109.1"/>
    <property type="molecule type" value="Genomic_DNA"/>
</dbReference>
<gene>
    <name evidence="1" type="ORF">SE37_01310</name>
</gene>
<dbReference type="AlphaFoldDB" id="A0A0C1TTK5"/>